<dbReference type="GO" id="GO:0004497">
    <property type="term" value="F:monooxygenase activity"/>
    <property type="evidence" value="ECO:0007669"/>
    <property type="project" value="UniProtKB-KW"/>
</dbReference>
<feature type="binding site" evidence="6">
    <location>
        <position position="223"/>
    </location>
    <ligand>
        <name>FMN</name>
        <dbReference type="ChEBI" id="CHEBI:58210"/>
    </ligand>
</feature>
<evidence type="ECO:0000313" key="8">
    <source>
        <dbReference type="EMBL" id="SNS37810.1"/>
    </source>
</evidence>
<feature type="binding site" evidence="6">
    <location>
        <position position="152"/>
    </location>
    <ligand>
        <name>FMN</name>
        <dbReference type="ChEBI" id="CHEBI:58210"/>
    </ligand>
</feature>
<feature type="binding site" evidence="6">
    <location>
        <position position="98"/>
    </location>
    <ligand>
        <name>FMN</name>
        <dbReference type="ChEBI" id="CHEBI:58210"/>
    </ligand>
</feature>
<dbReference type="Gene3D" id="3.20.20.30">
    <property type="entry name" value="Luciferase-like domain"/>
    <property type="match status" value="1"/>
</dbReference>
<accession>A0A239DZB8</accession>
<organism evidence="8 9">
    <name type="scientific">Rhodococcoides kyotonense</name>
    <dbReference type="NCBI Taxonomy" id="398843"/>
    <lineage>
        <taxon>Bacteria</taxon>
        <taxon>Bacillati</taxon>
        <taxon>Actinomycetota</taxon>
        <taxon>Actinomycetes</taxon>
        <taxon>Mycobacteriales</taxon>
        <taxon>Nocardiaceae</taxon>
        <taxon>Rhodococcoides</taxon>
    </lineage>
</organism>
<dbReference type="Proteomes" id="UP000198327">
    <property type="component" value="Unassembled WGS sequence"/>
</dbReference>
<feature type="binding site" evidence="6">
    <location>
        <position position="54"/>
    </location>
    <ligand>
        <name>FMN</name>
        <dbReference type="ChEBI" id="CHEBI:58210"/>
    </ligand>
</feature>
<keyword evidence="1 6" id="KW-0285">Flavoprotein</keyword>
<dbReference type="Pfam" id="PF00296">
    <property type="entry name" value="Bac_luciferase"/>
    <property type="match status" value="1"/>
</dbReference>
<evidence type="ECO:0000256" key="5">
    <source>
        <dbReference type="ARBA" id="ARBA00033748"/>
    </source>
</evidence>
<evidence type="ECO:0000256" key="1">
    <source>
        <dbReference type="ARBA" id="ARBA00022630"/>
    </source>
</evidence>
<evidence type="ECO:0000256" key="6">
    <source>
        <dbReference type="PIRSR" id="PIRSR000337-1"/>
    </source>
</evidence>
<evidence type="ECO:0000313" key="9">
    <source>
        <dbReference type="Proteomes" id="UP000198327"/>
    </source>
</evidence>
<dbReference type="AlphaFoldDB" id="A0A239DZB8"/>
<keyword evidence="9" id="KW-1185">Reference proteome</keyword>
<dbReference type="RefSeq" id="WP_089243201.1">
    <property type="nucleotide sequence ID" value="NZ_FZOW01000002.1"/>
</dbReference>
<sequence length="432" mass="47300">MFHRGWFLSTGFGVYGWNGQFSGNVRADVGRPDLFLDATGSLERAGFDYMMFEDSSVLPDVYGGSFEDSVRSATVRYDPLPLISLVARHTRHIGVIATMATTFYPPFLAARLMTSLDHLTGGRVGVNLVTASPHAAAQNYGLDSHVEHDLRYDMADEWMQVVSQLWESWDPDALGIDEQRAVFADHTKVHPIHFEGRFHRSRGPLNTIPGPQRRPVVCQAGGSPAGRDVAVKHADTIVSAVVGVEAMKEFRDDISARMVAHGRDPREIKVLYLVDPILGDTDAQAKDRRDRKQAAVAANVDGVLAGLSYWSGIDFSGFDLDAPFPDIVSRTNGHQSTAADFQKAGEGKTLREVALSRSVKDSIPLVGTPSSVADQMAEAMDYAGGDGFLVASPVTRRNISAVADGLAPELRRRDLIRSEYTHPTFRENLLAY</sequence>
<keyword evidence="2 6" id="KW-0288">FMN</keyword>
<evidence type="ECO:0000256" key="3">
    <source>
        <dbReference type="ARBA" id="ARBA00023002"/>
    </source>
</evidence>
<name>A0A239DZB8_9NOCA</name>
<dbReference type="PANTHER" id="PTHR30011">
    <property type="entry name" value="ALKANESULFONATE MONOOXYGENASE-RELATED"/>
    <property type="match status" value="1"/>
</dbReference>
<dbReference type="OrthoDB" id="9135350at2"/>
<evidence type="ECO:0000259" key="7">
    <source>
        <dbReference type="Pfam" id="PF00296"/>
    </source>
</evidence>
<protein>
    <submittedName>
        <fullName evidence="8">FMN-dependent oxidoreductase, nitrilotriacetate monooxygenase family</fullName>
    </submittedName>
</protein>
<dbReference type="InterPro" id="IPR016215">
    <property type="entry name" value="NTA_MOA"/>
</dbReference>
<dbReference type="PIRSF" id="PIRSF000337">
    <property type="entry name" value="NTA_MOA"/>
    <property type="match status" value="1"/>
</dbReference>
<dbReference type="SUPFAM" id="SSF51679">
    <property type="entry name" value="Bacterial luciferase-like"/>
    <property type="match status" value="1"/>
</dbReference>
<dbReference type="InterPro" id="IPR036661">
    <property type="entry name" value="Luciferase-like_sf"/>
</dbReference>
<dbReference type="NCBIfam" id="TIGR03860">
    <property type="entry name" value="FMN_nitrolo"/>
    <property type="match status" value="1"/>
</dbReference>
<keyword evidence="3" id="KW-0560">Oxidoreductase</keyword>
<evidence type="ECO:0000256" key="4">
    <source>
        <dbReference type="ARBA" id="ARBA00023033"/>
    </source>
</evidence>
<feature type="domain" description="Luciferase-like" evidence="7">
    <location>
        <begin position="30"/>
        <end position="385"/>
    </location>
</feature>
<comment type="similarity">
    <text evidence="5">Belongs to the NtaA/SnaA/DszA monooxygenase family.</text>
</comment>
<dbReference type="EMBL" id="FZOW01000002">
    <property type="protein sequence ID" value="SNS37810.1"/>
    <property type="molecule type" value="Genomic_DNA"/>
</dbReference>
<dbReference type="GO" id="GO:0016705">
    <property type="term" value="F:oxidoreductase activity, acting on paired donors, with incorporation or reduction of molecular oxygen"/>
    <property type="evidence" value="ECO:0007669"/>
    <property type="project" value="InterPro"/>
</dbReference>
<evidence type="ECO:0000256" key="2">
    <source>
        <dbReference type="ARBA" id="ARBA00022643"/>
    </source>
</evidence>
<feature type="binding site" evidence="6">
    <location>
        <position position="148"/>
    </location>
    <ligand>
        <name>FMN</name>
        <dbReference type="ChEBI" id="CHEBI:58210"/>
    </ligand>
</feature>
<reference evidence="9" key="1">
    <citation type="submission" date="2017-06" db="EMBL/GenBank/DDBJ databases">
        <authorList>
            <person name="Varghese N."/>
            <person name="Submissions S."/>
        </authorList>
    </citation>
    <scope>NUCLEOTIDE SEQUENCE [LARGE SCALE GENOMIC DNA]</scope>
    <source>
        <strain evidence="9">JCM 23211</strain>
    </source>
</reference>
<proteinExistence type="inferred from homology"/>
<keyword evidence="4 8" id="KW-0503">Monooxygenase</keyword>
<gene>
    <name evidence="8" type="ORF">SAMN05421642_102123</name>
</gene>
<dbReference type="InterPro" id="IPR011251">
    <property type="entry name" value="Luciferase-like_dom"/>
</dbReference>
<dbReference type="InterPro" id="IPR051260">
    <property type="entry name" value="Diverse_substr_monoxygenases"/>
</dbReference>
<dbReference type="PANTHER" id="PTHR30011:SF16">
    <property type="entry name" value="C2H2 FINGER DOMAIN TRANSCRIPTION FACTOR (EUROFUNG)-RELATED"/>
    <property type="match status" value="1"/>
</dbReference>